<dbReference type="AlphaFoldDB" id="A0A1B0CMC2"/>
<name>A0A1B0CMC2_LUTLO</name>
<organism evidence="1 2">
    <name type="scientific">Lutzomyia longipalpis</name>
    <name type="common">Sand fly</name>
    <dbReference type="NCBI Taxonomy" id="7200"/>
    <lineage>
        <taxon>Eukaryota</taxon>
        <taxon>Metazoa</taxon>
        <taxon>Ecdysozoa</taxon>
        <taxon>Arthropoda</taxon>
        <taxon>Hexapoda</taxon>
        <taxon>Insecta</taxon>
        <taxon>Pterygota</taxon>
        <taxon>Neoptera</taxon>
        <taxon>Endopterygota</taxon>
        <taxon>Diptera</taxon>
        <taxon>Nematocera</taxon>
        <taxon>Psychodoidea</taxon>
        <taxon>Psychodidae</taxon>
        <taxon>Lutzomyia</taxon>
        <taxon>Lutzomyia</taxon>
    </lineage>
</organism>
<accession>A0A1B0CMC2</accession>
<keyword evidence="2" id="KW-1185">Reference proteome</keyword>
<evidence type="ECO:0000313" key="2">
    <source>
        <dbReference type="Proteomes" id="UP000092461"/>
    </source>
</evidence>
<dbReference type="EMBL" id="AJWK01018560">
    <property type="status" value="NOT_ANNOTATED_CDS"/>
    <property type="molecule type" value="Genomic_DNA"/>
</dbReference>
<protein>
    <submittedName>
        <fullName evidence="1">Uncharacterized protein</fullName>
    </submittedName>
</protein>
<evidence type="ECO:0000313" key="1">
    <source>
        <dbReference type="EnsemblMetazoa" id="LLOJ005810-PA"/>
    </source>
</evidence>
<sequence length="179" mass="20524">MPTVSSRMSEDVLLDDPIRTQQEPIISEKILPSEGNQLTDSTEGRGALKEFVEQLDAKLKHLQNQDAKDLQNRKKFPIKIAGEIVKRPLFITTVPTGYYVQPCKEPPCIRKVYSYYSQPRVVASPDKSRNKAQKNSRPALDLKRHVIAEPVARKEVLRDSNQPYQNMMFDKRVIRGSNF</sequence>
<proteinExistence type="predicted"/>
<dbReference type="EnsemblMetazoa" id="LLOJ005810-RA">
    <property type="protein sequence ID" value="LLOJ005810-PA"/>
    <property type="gene ID" value="LLOJ005810"/>
</dbReference>
<dbReference type="VEuPathDB" id="VectorBase:LLOJ005810"/>
<dbReference type="Proteomes" id="UP000092461">
    <property type="component" value="Unassembled WGS sequence"/>
</dbReference>
<reference evidence="1" key="1">
    <citation type="submission" date="2020-05" db="UniProtKB">
        <authorList>
            <consortium name="EnsemblMetazoa"/>
        </authorList>
    </citation>
    <scope>IDENTIFICATION</scope>
    <source>
        <strain evidence="1">Jacobina</strain>
    </source>
</reference>
<dbReference type="VEuPathDB" id="VectorBase:LLONM1_008211"/>